<accession>K0R592</accession>
<name>K0R592_THAOC</name>
<sequence length="181" mass="19230">MEPCHSRRRTVARGGYQKRSGQHLADHVVVLGMTHRTAGETPPPPPGLIAQSGDGQGEWTAARHAVLLTVQEAAEASSAQGSAPGGALPGDVPGPARQVNLGNDGDQGPSPSQRLRLTDRTSMDEDIEINQLFAARHPGWKSNSSCHPGWKSNSSCGRRSTTVGAEYGFRIRSFKGLHPLP</sequence>
<feature type="compositionally biased region" description="Basic residues" evidence="1">
    <location>
        <begin position="1"/>
        <end position="11"/>
    </location>
</feature>
<dbReference type="AlphaFoldDB" id="K0R592"/>
<feature type="region of interest" description="Disordered" evidence="1">
    <location>
        <begin position="75"/>
        <end position="121"/>
    </location>
</feature>
<organism evidence="2 3">
    <name type="scientific">Thalassiosira oceanica</name>
    <name type="common">Marine diatom</name>
    <dbReference type="NCBI Taxonomy" id="159749"/>
    <lineage>
        <taxon>Eukaryota</taxon>
        <taxon>Sar</taxon>
        <taxon>Stramenopiles</taxon>
        <taxon>Ochrophyta</taxon>
        <taxon>Bacillariophyta</taxon>
        <taxon>Coscinodiscophyceae</taxon>
        <taxon>Thalassiosirophycidae</taxon>
        <taxon>Thalassiosirales</taxon>
        <taxon>Thalassiosiraceae</taxon>
        <taxon>Thalassiosira</taxon>
    </lineage>
</organism>
<evidence type="ECO:0000313" key="2">
    <source>
        <dbReference type="EMBL" id="EJK43666.1"/>
    </source>
</evidence>
<keyword evidence="3" id="KW-1185">Reference proteome</keyword>
<comment type="caution">
    <text evidence="2">The sequence shown here is derived from an EMBL/GenBank/DDBJ whole genome shotgun (WGS) entry which is preliminary data.</text>
</comment>
<feature type="region of interest" description="Disordered" evidence="1">
    <location>
        <begin position="35"/>
        <end position="57"/>
    </location>
</feature>
<dbReference type="EMBL" id="AGNL01050785">
    <property type="protein sequence ID" value="EJK43666.1"/>
    <property type="molecule type" value="Genomic_DNA"/>
</dbReference>
<reference evidence="2 3" key="1">
    <citation type="journal article" date="2012" name="Genome Biol.">
        <title>Genome and low-iron response of an oceanic diatom adapted to chronic iron limitation.</title>
        <authorList>
            <person name="Lommer M."/>
            <person name="Specht M."/>
            <person name="Roy A.S."/>
            <person name="Kraemer L."/>
            <person name="Andreson R."/>
            <person name="Gutowska M.A."/>
            <person name="Wolf J."/>
            <person name="Bergner S.V."/>
            <person name="Schilhabel M.B."/>
            <person name="Klostermeier U.C."/>
            <person name="Beiko R.G."/>
            <person name="Rosenstiel P."/>
            <person name="Hippler M."/>
            <person name="Laroche J."/>
        </authorList>
    </citation>
    <scope>NUCLEOTIDE SEQUENCE [LARGE SCALE GENOMIC DNA]</scope>
    <source>
        <strain evidence="2 3">CCMP1005</strain>
    </source>
</reference>
<evidence type="ECO:0000256" key="1">
    <source>
        <dbReference type="SAM" id="MobiDB-lite"/>
    </source>
</evidence>
<gene>
    <name evidence="2" type="ORF">THAOC_37866</name>
</gene>
<evidence type="ECO:0000313" key="3">
    <source>
        <dbReference type="Proteomes" id="UP000266841"/>
    </source>
</evidence>
<protein>
    <submittedName>
        <fullName evidence="2">Uncharacterized protein</fullName>
    </submittedName>
</protein>
<proteinExistence type="predicted"/>
<feature type="region of interest" description="Disordered" evidence="1">
    <location>
        <begin position="1"/>
        <end position="23"/>
    </location>
</feature>
<dbReference type="Proteomes" id="UP000266841">
    <property type="component" value="Unassembled WGS sequence"/>
</dbReference>